<dbReference type="GO" id="GO:0000978">
    <property type="term" value="F:RNA polymerase II cis-regulatory region sequence-specific DNA binding"/>
    <property type="evidence" value="ECO:0007669"/>
    <property type="project" value="TreeGrafter"/>
</dbReference>
<accession>A0A0K3CKE8</accession>
<dbReference type="PROSITE" id="PS50118">
    <property type="entry name" value="HMG_BOX_2"/>
    <property type="match status" value="1"/>
</dbReference>
<dbReference type="SUPFAM" id="SSF47095">
    <property type="entry name" value="HMG-box"/>
    <property type="match status" value="1"/>
</dbReference>
<keyword evidence="3" id="KW-0539">Nucleus</keyword>
<dbReference type="Pfam" id="PF00505">
    <property type="entry name" value="HMG_box"/>
    <property type="match status" value="1"/>
</dbReference>
<protein>
    <submittedName>
        <fullName evidence="6 7">Pcc1 protein</fullName>
    </submittedName>
</protein>
<evidence type="ECO:0000259" key="5">
    <source>
        <dbReference type="PROSITE" id="PS50118"/>
    </source>
</evidence>
<dbReference type="PANTHER" id="PTHR10270">
    <property type="entry name" value="SOX TRANSCRIPTION FACTOR"/>
    <property type="match status" value="1"/>
</dbReference>
<evidence type="ECO:0000256" key="1">
    <source>
        <dbReference type="ARBA" id="ARBA00023125"/>
    </source>
</evidence>
<name>A0A0K3CKE8_RHOTO</name>
<dbReference type="OrthoDB" id="2523316at2759"/>
<evidence type="ECO:0000313" key="6">
    <source>
        <dbReference type="EMBL" id="CTR09167.1"/>
    </source>
</evidence>
<dbReference type="GO" id="GO:0001228">
    <property type="term" value="F:DNA-binding transcription activator activity, RNA polymerase II-specific"/>
    <property type="evidence" value="ECO:0007669"/>
    <property type="project" value="TreeGrafter"/>
</dbReference>
<dbReference type="Proteomes" id="UP000239560">
    <property type="component" value="Unassembled WGS sequence"/>
</dbReference>
<dbReference type="AlphaFoldDB" id="A0A0K3CKE8"/>
<feature type="DNA-binding region" description="HMG box" evidence="3">
    <location>
        <begin position="37"/>
        <end position="107"/>
    </location>
</feature>
<dbReference type="PANTHER" id="PTHR10270:SF161">
    <property type="entry name" value="SEX-DETERMINING REGION Y PROTEIN"/>
    <property type="match status" value="1"/>
</dbReference>
<dbReference type="InterPro" id="IPR036910">
    <property type="entry name" value="HMG_box_dom_sf"/>
</dbReference>
<dbReference type="EMBL" id="LCTV02000009">
    <property type="protein sequence ID" value="PRQ72773.1"/>
    <property type="molecule type" value="Genomic_DNA"/>
</dbReference>
<evidence type="ECO:0000313" key="7">
    <source>
        <dbReference type="EMBL" id="PRQ72773.1"/>
    </source>
</evidence>
<sequence length="291" mass="32318">MSRRKRPAAKVAVDDSPSSPPSTQDKRARAAPARDRPPRPANAWICYRSAKVHELKTSKTFAKLPQADVSELIGQLWREEAPNVRRHYELEAARRKKEHKEAYPDYVYRPVRREKSERPGRKKTEESVSQPAPPSTRMLDFPSVLQPLSPPESTVQSPAADVLHFTLPQPSQPSLLPFYPELPHANFDLAPAPQPPNPFASLLPTPPAEYRSDPFQPAFPLLTPFTTVAPVDLEPAIPYARFERTYLTPPLSASSVSSDFGADHATLSESYLDVSFASIDPSLLAALESPL</sequence>
<dbReference type="Proteomes" id="UP000199069">
    <property type="component" value="Unassembled WGS sequence"/>
</dbReference>
<keyword evidence="1 3" id="KW-0238">DNA-binding</keyword>
<keyword evidence="8" id="KW-1185">Reference proteome</keyword>
<dbReference type="CDD" id="cd01389">
    <property type="entry name" value="HMG-box_ROX1-like"/>
    <property type="match status" value="1"/>
</dbReference>
<keyword evidence="2" id="KW-0804">Transcription</keyword>
<feature type="compositionally biased region" description="Basic and acidic residues" evidence="4">
    <location>
        <begin position="24"/>
        <end position="38"/>
    </location>
</feature>
<dbReference type="SMART" id="SM00398">
    <property type="entry name" value="HMG"/>
    <property type="match status" value="1"/>
</dbReference>
<proteinExistence type="predicted"/>
<evidence type="ECO:0000256" key="3">
    <source>
        <dbReference type="PROSITE-ProRule" id="PRU00267"/>
    </source>
</evidence>
<reference evidence="7 9" key="2">
    <citation type="journal article" date="2018" name="Elife">
        <title>Functional genomics of lipid metabolism in the oleaginous yeast Rhodosporidium toruloides.</title>
        <authorList>
            <person name="Coradetti S.T."/>
            <person name="Pinel D."/>
            <person name="Geiselman G."/>
            <person name="Ito M."/>
            <person name="Mondo S."/>
            <person name="Reilly M.C."/>
            <person name="Cheng Y.F."/>
            <person name="Bauer S."/>
            <person name="Grigoriev I."/>
            <person name="Gladden J.M."/>
            <person name="Simmons B.A."/>
            <person name="Brem R."/>
            <person name="Arkin A.P."/>
            <person name="Skerker J.M."/>
        </authorList>
    </citation>
    <scope>NUCLEOTIDE SEQUENCE [LARGE SCALE GENOMIC DNA]</scope>
    <source>
        <strain evidence="7 9">NBRC 0880</strain>
    </source>
</reference>
<dbReference type="GO" id="GO:0030154">
    <property type="term" value="P:cell differentiation"/>
    <property type="evidence" value="ECO:0007669"/>
    <property type="project" value="TreeGrafter"/>
</dbReference>
<reference evidence="6 8" key="1">
    <citation type="submission" date="2015-07" db="EMBL/GenBank/DDBJ databases">
        <authorList>
            <person name="Cajimat M.N.B."/>
            <person name="Milazzo M.L."/>
            <person name="Fulhorst C.F."/>
        </authorList>
    </citation>
    <scope>NUCLEOTIDE SEQUENCE [LARGE SCALE GENOMIC DNA]</scope>
    <source>
        <strain evidence="6">Single colony</strain>
    </source>
</reference>
<feature type="compositionally biased region" description="Basic and acidic residues" evidence="4">
    <location>
        <begin position="111"/>
        <end position="126"/>
    </location>
</feature>
<evidence type="ECO:0000256" key="4">
    <source>
        <dbReference type="SAM" id="MobiDB-lite"/>
    </source>
</evidence>
<dbReference type="STRING" id="5286.A0A0K3CKE8"/>
<dbReference type="OMA" id="MLMEMIY"/>
<dbReference type="Gene3D" id="1.10.30.10">
    <property type="entry name" value="High mobility group box domain"/>
    <property type="match status" value="1"/>
</dbReference>
<evidence type="ECO:0000256" key="2">
    <source>
        <dbReference type="ARBA" id="ARBA00023163"/>
    </source>
</evidence>
<dbReference type="InterPro" id="IPR050140">
    <property type="entry name" value="SRY-related_HMG-box_TF-like"/>
</dbReference>
<dbReference type="InterPro" id="IPR009071">
    <property type="entry name" value="HMG_box_dom"/>
</dbReference>
<evidence type="ECO:0000313" key="9">
    <source>
        <dbReference type="Proteomes" id="UP000239560"/>
    </source>
</evidence>
<evidence type="ECO:0000313" key="8">
    <source>
        <dbReference type="Proteomes" id="UP000199069"/>
    </source>
</evidence>
<dbReference type="EMBL" id="CWKI01000009">
    <property type="protein sequence ID" value="CTR09167.1"/>
    <property type="molecule type" value="Genomic_DNA"/>
</dbReference>
<feature type="region of interest" description="Disordered" evidence="4">
    <location>
        <begin position="104"/>
        <end position="137"/>
    </location>
</feature>
<feature type="region of interest" description="Disordered" evidence="4">
    <location>
        <begin position="1"/>
        <end position="42"/>
    </location>
</feature>
<feature type="domain" description="HMG box" evidence="5">
    <location>
        <begin position="37"/>
        <end position="107"/>
    </location>
</feature>
<gene>
    <name evidence="6" type="primary">FGENESH: predicted gene_9.374</name>
    <name evidence="7" type="ORF">AAT19DRAFT_16697</name>
    <name evidence="6" type="ORF">BN2166_0050280</name>
</gene>
<dbReference type="GO" id="GO:0005634">
    <property type="term" value="C:nucleus"/>
    <property type="evidence" value="ECO:0007669"/>
    <property type="project" value="UniProtKB-UniRule"/>
</dbReference>
<organism evidence="6 8">
    <name type="scientific">Rhodotorula toruloides</name>
    <name type="common">Yeast</name>
    <name type="synonym">Rhodosporidium toruloides</name>
    <dbReference type="NCBI Taxonomy" id="5286"/>
    <lineage>
        <taxon>Eukaryota</taxon>
        <taxon>Fungi</taxon>
        <taxon>Dikarya</taxon>
        <taxon>Basidiomycota</taxon>
        <taxon>Pucciniomycotina</taxon>
        <taxon>Microbotryomycetes</taxon>
        <taxon>Sporidiobolales</taxon>
        <taxon>Sporidiobolaceae</taxon>
        <taxon>Rhodotorula</taxon>
    </lineage>
</organism>